<evidence type="ECO:0000313" key="2">
    <source>
        <dbReference type="EMBL" id="GKY88289.1"/>
    </source>
</evidence>
<evidence type="ECO:0000256" key="1">
    <source>
        <dbReference type="SAM" id="Phobius"/>
    </source>
</evidence>
<accession>A0ABQ5LTH3</accession>
<feature type="transmembrane region" description="Helical" evidence="1">
    <location>
        <begin position="171"/>
        <end position="193"/>
    </location>
</feature>
<reference evidence="2" key="1">
    <citation type="journal article" date="2023" name="Int. J. Syst. Evol. Microbiol.">
        <title>Sinisalibacter aestuarii sp. nov., isolated from estuarine sediment of the Arakawa River.</title>
        <authorList>
            <person name="Arafat S.T."/>
            <person name="Hirano S."/>
            <person name="Sato A."/>
            <person name="Takeuchi K."/>
            <person name="Yasuda T."/>
            <person name="Terahara T."/>
            <person name="Hamada M."/>
            <person name="Kobayashi T."/>
        </authorList>
    </citation>
    <scope>NUCLEOTIDE SEQUENCE</scope>
    <source>
        <strain evidence="2">B-399</strain>
    </source>
</reference>
<dbReference type="EMBL" id="BROH01000006">
    <property type="protein sequence ID" value="GKY88289.1"/>
    <property type="molecule type" value="Genomic_DNA"/>
</dbReference>
<protein>
    <submittedName>
        <fullName evidence="2">Uncharacterized protein</fullName>
    </submittedName>
</protein>
<feature type="transmembrane region" description="Helical" evidence="1">
    <location>
        <begin position="12"/>
        <end position="35"/>
    </location>
</feature>
<keyword evidence="1" id="KW-0472">Membrane</keyword>
<organism evidence="2 3">
    <name type="scientific">Sinisalibacter aestuarii</name>
    <dbReference type="NCBI Taxonomy" id="2949426"/>
    <lineage>
        <taxon>Bacteria</taxon>
        <taxon>Pseudomonadati</taxon>
        <taxon>Pseudomonadota</taxon>
        <taxon>Alphaproteobacteria</taxon>
        <taxon>Rhodobacterales</taxon>
        <taxon>Roseobacteraceae</taxon>
        <taxon>Sinisalibacter</taxon>
    </lineage>
</organism>
<keyword evidence="1" id="KW-0812">Transmembrane</keyword>
<feature type="transmembrane region" description="Helical" evidence="1">
    <location>
        <begin position="79"/>
        <end position="101"/>
    </location>
</feature>
<proteinExistence type="predicted"/>
<sequence>MTQAETQQVARSGTLVWIFRILVIAAGAYMAYSWFQPWWIADMAVIKGDNDIVLHPWGVEVVRQVRVQADPALYEMPGFFAPFTWVYFSLAMLALVVSLFWKKTISLGRFKVSYATIMILLVGLSYLITVGLAYGIGNIRAEATGINFIGKSEYTDPMSHRKMKLVADLQIGYWHAVYAAAALFVLGLLRGLFNRTQKA</sequence>
<gene>
    <name evidence="2" type="ORF">STA1M1_21580</name>
</gene>
<dbReference type="RefSeq" id="WP_281842336.1">
    <property type="nucleotide sequence ID" value="NZ_BROH01000006.1"/>
</dbReference>
<feature type="transmembrane region" description="Helical" evidence="1">
    <location>
        <begin position="113"/>
        <end position="136"/>
    </location>
</feature>
<evidence type="ECO:0000313" key="3">
    <source>
        <dbReference type="Proteomes" id="UP001144205"/>
    </source>
</evidence>
<keyword evidence="3" id="KW-1185">Reference proteome</keyword>
<comment type="caution">
    <text evidence="2">The sequence shown here is derived from an EMBL/GenBank/DDBJ whole genome shotgun (WGS) entry which is preliminary data.</text>
</comment>
<name>A0ABQ5LTH3_9RHOB</name>
<keyword evidence="1" id="KW-1133">Transmembrane helix</keyword>
<dbReference type="Proteomes" id="UP001144205">
    <property type="component" value="Unassembled WGS sequence"/>
</dbReference>